<sequence>MSNNETTSVSDLTKVESMTSEERAALRKKKFTNENKGDDTSNAAASSSSSASDPMTDKEQIKKRKERFAADELQKQINSGLGMEPPERKKKGSKRGIKKQSKTGGNSRGGYRPRRGGRGRGGKRN</sequence>
<dbReference type="RefSeq" id="XP_044568491.1">
    <property type="nucleotide sequence ID" value="XM_044711465.1"/>
</dbReference>
<accession>A0A6A5CE69</accession>
<dbReference type="EMBL" id="VFQX01000004">
    <property type="protein sequence ID" value="KAF0983778.1"/>
    <property type="molecule type" value="Genomic_DNA"/>
</dbReference>
<dbReference type="VEuPathDB" id="AmoebaDB:FDP41_007693"/>
<evidence type="ECO:0000313" key="3">
    <source>
        <dbReference type="Proteomes" id="UP000444721"/>
    </source>
</evidence>
<protein>
    <submittedName>
        <fullName evidence="2">Uncharacterized protein</fullName>
    </submittedName>
</protein>
<keyword evidence="3" id="KW-1185">Reference proteome</keyword>
<name>A0A6A5CE69_NAEFO</name>
<dbReference type="AlphaFoldDB" id="A0A6A5CE69"/>
<proteinExistence type="predicted"/>
<dbReference type="GeneID" id="68114911"/>
<gene>
    <name evidence="2" type="ORF">FDP41_007693</name>
</gene>
<evidence type="ECO:0000313" key="2">
    <source>
        <dbReference type="EMBL" id="KAF0983778.1"/>
    </source>
</evidence>
<dbReference type="Proteomes" id="UP000444721">
    <property type="component" value="Unassembled WGS sequence"/>
</dbReference>
<feature type="compositionally biased region" description="Basic residues" evidence="1">
    <location>
        <begin position="111"/>
        <end position="125"/>
    </location>
</feature>
<dbReference type="OrthoDB" id="10461554at2759"/>
<feature type="compositionally biased region" description="Polar residues" evidence="1">
    <location>
        <begin position="1"/>
        <end position="11"/>
    </location>
</feature>
<dbReference type="OMA" id="PMTDKEQ"/>
<feature type="compositionally biased region" description="Basic and acidic residues" evidence="1">
    <location>
        <begin position="20"/>
        <end position="39"/>
    </location>
</feature>
<feature type="compositionally biased region" description="Low complexity" evidence="1">
    <location>
        <begin position="41"/>
        <end position="52"/>
    </location>
</feature>
<feature type="region of interest" description="Disordered" evidence="1">
    <location>
        <begin position="1"/>
        <end position="125"/>
    </location>
</feature>
<comment type="caution">
    <text evidence="2">The sequence shown here is derived from an EMBL/GenBank/DDBJ whole genome shotgun (WGS) entry which is preliminary data.</text>
</comment>
<evidence type="ECO:0000256" key="1">
    <source>
        <dbReference type="SAM" id="MobiDB-lite"/>
    </source>
</evidence>
<reference evidence="2 3" key="1">
    <citation type="journal article" date="2019" name="Sci. Rep.">
        <title>Nanopore sequencing improves the draft genome of the human pathogenic amoeba Naegleria fowleri.</title>
        <authorList>
            <person name="Liechti N."/>
            <person name="Schurch N."/>
            <person name="Bruggmann R."/>
            <person name="Wittwer M."/>
        </authorList>
    </citation>
    <scope>NUCLEOTIDE SEQUENCE [LARGE SCALE GENOMIC DNA]</scope>
    <source>
        <strain evidence="2 3">ATCC 30894</strain>
    </source>
</reference>
<dbReference type="VEuPathDB" id="AmoebaDB:NfTy_006550"/>
<feature type="compositionally biased region" description="Basic residues" evidence="1">
    <location>
        <begin position="88"/>
        <end position="101"/>
    </location>
</feature>
<organism evidence="2 3">
    <name type="scientific">Naegleria fowleri</name>
    <name type="common">Brain eating amoeba</name>
    <dbReference type="NCBI Taxonomy" id="5763"/>
    <lineage>
        <taxon>Eukaryota</taxon>
        <taxon>Discoba</taxon>
        <taxon>Heterolobosea</taxon>
        <taxon>Tetramitia</taxon>
        <taxon>Eutetramitia</taxon>
        <taxon>Vahlkampfiidae</taxon>
        <taxon>Naegleria</taxon>
    </lineage>
</organism>